<accession>A0AA95N9I1</accession>
<dbReference type="Proteomes" id="UP001177769">
    <property type="component" value="Chromosome"/>
</dbReference>
<dbReference type="KEGG" id="pais:PFX98_13595"/>
<dbReference type="EMBL" id="CP116346">
    <property type="protein sequence ID" value="WIT09969.1"/>
    <property type="molecule type" value="Genomic_DNA"/>
</dbReference>
<reference evidence="1" key="1">
    <citation type="submission" date="2023-01" db="EMBL/GenBank/DDBJ databases">
        <title>Whole genome sequence of Paucibacter sp. S2-9 isolated from pond sediment.</title>
        <authorList>
            <person name="Jung J.Y."/>
        </authorList>
    </citation>
    <scope>NUCLEOTIDE SEQUENCE</scope>
    <source>
        <strain evidence="1">S2-9</strain>
    </source>
</reference>
<name>A0AA95N9I1_9BURK</name>
<dbReference type="AlphaFoldDB" id="A0AA95N9I1"/>
<proteinExistence type="predicted"/>
<gene>
    <name evidence="1" type="ORF">PFX98_13595</name>
</gene>
<evidence type="ECO:0000313" key="1">
    <source>
        <dbReference type="EMBL" id="WIT09969.1"/>
    </source>
</evidence>
<evidence type="ECO:0000313" key="2">
    <source>
        <dbReference type="Proteomes" id="UP001177769"/>
    </source>
</evidence>
<evidence type="ECO:0008006" key="3">
    <source>
        <dbReference type="Google" id="ProtNLM"/>
    </source>
</evidence>
<organism evidence="1 2">
    <name type="scientific">Paucibacter sediminis</name>
    <dbReference type="NCBI Taxonomy" id="3019553"/>
    <lineage>
        <taxon>Bacteria</taxon>
        <taxon>Pseudomonadati</taxon>
        <taxon>Pseudomonadota</taxon>
        <taxon>Betaproteobacteria</taxon>
        <taxon>Burkholderiales</taxon>
        <taxon>Sphaerotilaceae</taxon>
        <taxon>Roseateles</taxon>
    </lineage>
</organism>
<dbReference type="RefSeq" id="WP_285231039.1">
    <property type="nucleotide sequence ID" value="NZ_CP116346.1"/>
</dbReference>
<sequence length="135" mass="14296">MLEAIVALAILAGTGAALFAWISQNLQAAARIEAEQSRVALQLAAQGLLASVNPYAEPEGMRRFGATSVSWRAKLVAPLRASVPTQAMEQTRWRVGLYELTVIAKDENTAASTEFTLMQAGLEALGAATSRADPP</sequence>
<protein>
    <recommendedName>
        <fullName evidence="3">Type II secretion system protein</fullName>
    </recommendedName>
</protein>
<keyword evidence="2" id="KW-1185">Reference proteome</keyword>